<organism evidence="2 3">
    <name type="scientific">Brochothrix thermosphacta</name>
    <name type="common">Microbacterium thermosphactum</name>
    <dbReference type="NCBI Taxonomy" id="2756"/>
    <lineage>
        <taxon>Bacteria</taxon>
        <taxon>Bacillati</taxon>
        <taxon>Bacillota</taxon>
        <taxon>Bacilli</taxon>
        <taxon>Bacillales</taxon>
        <taxon>Listeriaceae</taxon>
        <taxon>Brochothrix</taxon>
    </lineage>
</organism>
<keyword evidence="2" id="KW-0560">Oxidoreductase</keyword>
<dbReference type="PANTHER" id="PTHR36110:SF4">
    <property type="entry name" value="RING-CLEAVING DIOXYGENASE MHQA-RELATED"/>
    <property type="match status" value="1"/>
</dbReference>
<dbReference type="InterPro" id="IPR052537">
    <property type="entry name" value="Extradiol_RC_dioxygenase"/>
</dbReference>
<dbReference type="Gene3D" id="3.10.180.10">
    <property type="entry name" value="2,3-Dihydroxybiphenyl 1,2-Dioxygenase, domain 1"/>
    <property type="match status" value="2"/>
</dbReference>
<keyword evidence="2" id="KW-0223">Dioxygenase</keyword>
<reference evidence="2 3" key="1">
    <citation type="submission" date="2017-09" db="EMBL/GenBank/DDBJ databases">
        <title>Complete Genome Sequences of Two Strains of the Meat Spoilage Bacterium Brochothrix thermosphacta Isolated from Ground Chicken.</title>
        <authorList>
            <person name="Paoli G.C."/>
            <person name="Wijey C."/>
            <person name="Chen C.-Y."/>
            <person name="Nguyen L."/>
            <person name="Yan X."/>
            <person name="Irwin P.L."/>
        </authorList>
    </citation>
    <scope>NUCLEOTIDE SEQUENCE [LARGE SCALE GENOMIC DNA]</scope>
    <source>
        <strain evidence="2 3">BI</strain>
    </source>
</reference>
<dbReference type="AlphaFoldDB" id="A0A1D2LPZ3"/>
<dbReference type="InterPro" id="IPR029068">
    <property type="entry name" value="Glyas_Bleomycin-R_OHBP_Dase"/>
</dbReference>
<dbReference type="SUPFAM" id="SSF54593">
    <property type="entry name" value="Glyoxalase/Bleomycin resistance protein/Dihydroxybiphenyl dioxygenase"/>
    <property type="match status" value="1"/>
</dbReference>
<dbReference type="KEGG" id="bths:CNY62_03530"/>
<dbReference type="OrthoDB" id="9785698at2"/>
<name>A0A1D2LPZ3_BROTH</name>
<gene>
    <name evidence="2" type="ORF">CNY62_03530</name>
</gene>
<dbReference type="RefSeq" id="WP_069120780.1">
    <property type="nucleotide sequence ID" value="NZ_CBCPIX010000001.1"/>
</dbReference>
<proteinExistence type="predicted"/>
<dbReference type="InterPro" id="IPR037523">
    <property type="entry name" value="VOC_core"/>
</dbReference>
<dbReference type="GO" id="GO:0051213">
    <property type="term" value="F:dioxygenase activity"/>
    <property type="evidence" value="ECO:0007669"/>
    <property type="project" value="UniProtKB-KW"/>
</dbReference>
<dbReference type="Proteomes" id="UP000243591">
    <property type="component" value="Chromosome"/>
</dbReference>
<feature type="domain" description="VOC" evidence="1">
    <location>
        <begin position="6"/>
        <end position="132"/>
    </location>
</feature>
<protein>
    <submittedName>
        <fullName evidence="2">Ring-cleaving dioxygenase</fullName>
    </submittedName>
</protein>
<dbReference type="GeneID" id="66537903"/>
<feature type="domain" description="VOC" evidence="1">
    <location>
        <begin position="157"/>
        <end position="274"/>
    </location>
</feature>
<sequence length="312" mass="35515">MSLVKGHHHVSMFTKDARMNKQFYTEVLGLRLVKKTVNQDNPSMYHLFYGDTTGSVGTELSFFELPRAGHTTKGSNSISRIGLRVPSIESLTFWQRRFNSKNVIHDSITTYAGYPALPFEDPEGLELVLLVDENTTIPSSWHYWQHSPIAEKHSIMGIHIIETQVKRAERFGKMLTEVFEYEEKMSDEEGILYKNKAHGGSNIIVKKNEGSVQKPGKGSIHHFALAVESKEELVLIEQRVQQRGYHSSGIVNRYYFESLYFRELNGILIEVATMGPGFLIDSKEEQLGEKLDLPPFLEERRAEIEAGLSPLN</sequence>
<evidence type="ECO:0000313" key="3">
    <source>
        <dbReference type="Proteomes" id="UP000243591"/>
    </source>
</evidence>
<dbReference type="PROSITE" id="PS51819">
    <property type="entry name" value="VOC"/>
    <property type="match status" value="2"/>
</dbReference>
<evidence type="ECO:0000259" key="1">
    <source>
        <dbReference type="PROSITE" id="PS51819"/>
    </source>
</evidence>
<dbReference type="PANTHER" id="PTHR36110">
    <property type="entry name" value="RING-CLEAVING DIOXYGENASE MHQE-RELATED"/>
    <property type="match status" value="1"/>
</dbReference>
<dbReference type="STRING" id="2756.BFR44_00365"/>
<keyword evidence="3" id="KW-1185">Reference proteome</keyword>
<dbReference type="EMBL" id="CP023483">
    <property type="protein sequence ID" value="ATF25546.1"/>
    <property type="molecule type" value="Genomic_DNA"/>
</dbReference>
<accession>A0A1D2LPZ3</accession>
<dbReference type="Pfam" id="PF00903">
    <property type="entry name" value="Glyoxalase"/>
    <property type="match status" value="1"/>
</dbReference>
<evidence type="ECO:0000313" key="2">
    <source>
        <dbReference type="EMBL" id="ATF25546.1"/>
    </source>
</evidence>
<dbReference type="InterPro" id="IPR004360">
    <property type="entry name" value="Glyas_Fos-R_dOase_dom"/>
</dbReference>